<evidence type="ECO:0000313" key="1">
    <source>
        <dbReference type="EMBL" id="GGC34458.1"/>
    </source>
</evidence>
<proteinExistence type="predicted"/>
<reference evidence="2" key="1">
    <citation type="journal article" date="2019" name="Int. J. Syst. Evol. Microbiol.">
        <title>The Global Catalogue of Microorganisms (GCM) 10K type strain sequencing project: providing services to taxonomists for standard genome sequencing and annotation.</title>
        <authorList>
            <consortium name="The Broad Institute Genomics Platform"/>
            <consortium name="The Broad Institute Genome Sequencing Center for Infectious Disease"/>
            <person name="Wu L."/>
            <person name="Ma J."/>
        </authorList>
    </citation>
    <scope>NUCLEOTIDE SEQUENCE [LARGE SCALE GENOMIC DNA]</scope>
    <source>
        <strain evidence="2">CGMCC 1.15342</strain>
    </source>
</reference>
<comment type="caution">
    <text evidence="1">The sequence shown here is derived from an EMBL/GenBank/DDBJ whole genome shotgun (WGS) entry which is preliminary data.</text>
</comment>
<sequence length="79" mass="8972">MEKSEETFEVNLTGRRMDKPILVRPEQTTDGIPVYHCFLEGASISQLRQEPSGEWVQIWGDFSPQVVQQLGEAISRHTG</sequence>
<organism evidence="1 2">
    <name type="scientific">Parapedobacter defluvii</name>
    <dbReference type="NCBI Taxonomy" id="2045106"/>
    <lineage>
        <taxon>Bacteria</taxon>
        <taxon>Pseudomonadati</taxon>
        <taxon>Bacteroidota</taxon>
        <taxon>Sphingobacteriia</taxon>
        <taxon>Sphingobacteriales</taxon>
        <taxon>Sphingobacteriaceae</taxon>
        <taxon>Parapedobacter</taxon>
    </lineage>
</organism>
<gene>
    <name evidence="1" type="ORF">GCM10011386_28200</name>
</gene>
<evidence type="ECO:0000313" key="2">
    <source>
        <dbReference type="Proteomes" id="UP000597338"/>
    </source>
</evidence>
<dbReference type="EMBL" id="BMIK01000009">
    <property type="protein sequence ID" value="GGC34458.1"/>
    <property type="molecule type" value="Genomic_DNA"/>
</dbReference>
<dbReference type="RefSeq" id="WP_188751776.1">
    <property type="nucleotide sequence ID" value="NZ_BMIK01000009.1"/>
</dbReference>
<protein>
    <submittedName>
        <fullName evidence="1">Uncharacterized protein</fullName>
    </submittedName>
</protein>
<accession>A0ABQ1M734</accession>
<dbReference type="Proteomes" id="UP000597338">
    <property type="component" value="Unassembled WGS sequence"/>
</dbReference>
<name>A0ABQ1M734_9SPHI</name>
<keyword evidence="2" id="KW-1185">Reference proteome</keyword>